<dbReference type="InterPro" id="IPR051478">
    <property type="entry name" value="Beta-lactamase-like_AB/R"/>
</dbReference>
<name>A0A8H4LG55_9HYPO</name>
<evidence type="ECO:0000313" key="5">
    <source>
        <dbReference type="Proteomes" id="UP000554235"/>
    </source>
</evidence>
<reference evidence="4 5" key="1">
    <citation type="submission" date="2020-01" db="EMBL/GenBank/DDBJ databases">
        <title>Identification and distribution of gene clusters putatively required for synthesis of sphingolipid metabolism inhibitors in phylogenetically diverse species of the filamentous fungus Fusarium.</title>
        <authorList>
            <person name="Kim H.-S."/>
            <person name="Busman M."/>
            <person name="Brown D.W."/>
            <person name="Divon H."/>
            <person name="Uhlig S."/>
            <person name="Proctor R.H."/>
        </authorList>
    </citation>
    <scope>NUCLEOTIDE SEQUENCE [LARGE SCALE GENOMIC DNA]</scope>
    <source>
        <strain evidence="4 5">NRRL 20459</strain>
    </source>
</reference>
<evidence type="ECO:0000259" key="2">
    <source>
        <dbReference type="Pfam" id="PF00144"/>
    </source>
</evidence>
<feature type="chain" id="PRO_5034361597" evidence="1">
    <location>
        <begin position="20"/>
        <end position="562"/>
    </location>
</feature>
<dbReference type="AlphaFoldDB" id="A0A8H4LG55"/>
<dbReference type="Gene3D" id="3.40.710.10">
    <property type="entry name" value="DD-peptidase/beta-lactamase superfamily"/>
    <property type="match status" value="1"/>
</dbReference>
<proteinExistence type="predicted"/>
<keyword evidence="1" id="KW-0732">Signal</keyword>
<dbReference type="SUPFAM" id="SSF56601">
    <property type="entry name" value="beta-lactamase/transpeptidase-like"/>
    <property type="match status" value="1"/>
</dbReference>
<dbReference type="PANTHER" id="PTHR22935">
    <property type="entry name" value="PENICILLIN-BINDING PROTEIN"/>
    <property type="match status" value="1"/>
</dbReference>
<dbReference type="Proteomes" id="UP000554235">
    <property type="component" value="Unassembled WGS sequence"/>
</dbReference>
<feature type="signal peptide" evidence="1">
    <location>
        <begin position="1"/>
        <end position="19"/>
    </location>
</feature>
<dbReference type="InterPro" id="IPR012338">
    <property type="entry name" value="Beta-lactam/transpept-like"/>
</dbReference>
<dbReference type="InterPro" id="IPR001466">
    <property type="entry name" value="Beta-lactam-related"/>
</dbReference>
<dbReference type="PANTHER" id="PTHR22935:SF97">
    <property type="entry name" value="BETA-LACTAMASE-RELATED DOMAIN-CONTAINING PROTEIN"/>
    <property type="match status" value="1"/>
</dbReference>
<dbReference type="EMBL" id="JAADYS010000556">
    <property type="protein sequence ID" value="KAF4468817.1"/>
    <property type="molecule type" value="Genomic_DNA"/>
</dbReference>
<protein>
    <submittedName>
        <fullName evidence="4">Beta-lactamase</fullName>
    </submittedName>
</protein>
<dbReference type="Pfam" id="PF00144">
    <property type="entry name" value="Beta-lactamase"/>
    <property type="match status" value="1"/>
</dbReference>
<gene>
    <name evidence="4" type="ORF">FALBO_4296</name>
</gene>
<dbReference type="InterPro" id="IPR058664">
    <property type="entry name" value="ARB_00930-like_C"/>
</dbReference>
<evidence type="ECO:0000256" key="1">
    <source>
        <dbReference type="SAM" id="SignalP"/>
    </source>
</evidence>
<feature type="domain" description="Beta-lactamase-related" evidence="2">
    <location>
        <begin position="99"/>
        <end position="393"/>
    </location>
</feature>
<sequence length="562" mass="59804">MRVLSLSLLSLCLSSLSQSIPTEECPILGPVFPSNFDPSRTKAIRDAKKNFPKVIESLFSSEVLNTTQTSFAIDVFSTATNESLYSYYHAGEGLRGTLTTGDLDDGTIFRIGSVSKIFTVYSILAKYGLDIFNHPVTNYVSELAGNSDSDPLDKIKWEDVTVGALAAQQAGSGGVPVESVTCYATPEGCTTQDFLAVMKDKKRPVTLPSQASIYSDAGFAILGVVLQRITGLSYNEAIQSVLAGPLGLNSTTSMEPKDKDVNALILPGSADESSWGFDNQVTAPSGGIYSNNADLRTTGLSILHSQLLSPASTRQWMKPLGGTASLTNSVGAPWEINRLSLPISPGSNRTRISDLYTKLGGNAGYAAVFALSPDHGIGFSVLVAGPSAVADRIPLRDAVGTVFVPAAEHAAVENAALNYAATFADESDPSSNLTLTVDKDRPGLGLESWNVNGTDWRSNLTLPGLDPLPSSSFTVRLYPMGATSQTNSSSEQISFRAVPQIRPIAPRAAVEGGQGLFDNGCETWFSVGFWDSIDEFVFQVVDGRVVSVENAITQQVLKRVSE</sequence>
<comment type="caution">
    <text evidence="4">The sequence shown here is derived from an EMBL/GenBank/DDBJ whole genome shotgun (WGS) entry which is preliminary data.</text>
</comment>
<dbReference type="Pfam" id="PF26335">
    <property type="entry name" value="ARB_00930_C"/>
    <property type="match status" value="1"/>
</dbReference>
<organism evidence="4 5">
    <name type="scientific">Fusarium albosuccineum</name>
    <dbReference type="NCBI Taxonomy" id="1237068"/>
    <lineage>
        <taxon>Eukaryota</taxon>
        <taxon>Fungi</taxon>
        <taxon>Dikarya</taxon>
        <taxon>Ascomycota</taxon>
        <taxon>Pezizomycotina</taxon>
        <taxon>Sordariomycetes</taxon>
        <taxon>Hypocreomycetidae</taxon>
        <taxon>Hypocreales</taxon>
        <taxon>Nectriaceae</taxon>
        <taxon>Fusarium</taxon>
        <taxon>Fusarium decemcellulare species complex</taxon>
    </lineage>
</organism>
<keyword evidence="5" id="KW-1185">Reference proteome</keyword>
<accession>A0A8H4LG55</accession>
<dbReference type="OrthoDB" id="6220758at2759"/>
<evidence type="ECO:0000259" key="3">
    <source>
        <dbReference type="Pfam" id="PF26335"/>
    </source>
</evidence>
<feature type="domain" description="Beta-lactamase-like ARB-00930-like C-terminal" evidence="3">
    <location>
        <begin position="412"/>
        <end position="560"/>
    </location>
</feature>
<evidence type="ECO:0000313" key="4">
    <source>
        <dbReference type="EMBL" id="KAF4468817.1"/>
    </source>
</evidence>